<dbReference type="Proteomes" id="UP001212602">
    <property type="component" value="Unassembled WGS sequence"/>
</dbReference>
<comment type="caution">
    <text evidence="2">The sequence shown here is derived from an EMBL/GenBank/DDBJ whole genome shotgun (WGS) entry which is preliminary data.</text>
</comment>
<evidence type="ECO:0000313" key="2">
    <source>
        <dbReference type="EMBL" id="MDA7415377.1"/>
    </source>
</evidence>
<reference evidence="2" key="1">
    <citation type="submission" date="2023-01" db="EMBL/GenBank/DDBJ databases">
        <title>Xenophilus mangrovi sp. nov., isolated from soil of Mangrove nature reserve.</title>
        <authorList>
            <person name="Xu S."/>
            <person name="Liu Z."/>
            <person name="Xu Y."/>
        </authorList>
    </citation>
    <scope>NUCLEOTIDE SEQUENCE</scope>
    <source>
        <strain evidence="2">YW8</strain>
    </source>
</reference>
<sequence>MPRKVKEVHPQPGMPNSGSLKAQLATLFWTWLIVLAALSAVAGLALWLVSAWKG</sequence>
<evidence type="ECO:0000313" key="3">
    <source>
        <dbReference type="Proteomes" id="UP001212602"/>
    </source>
</evidence>
<keyword evidence="1" id="KW-0472">Membrane</keyword>
<keyword evidence="1" id="KW-1133">Transmembrane helix</keyword>
<feature type="transmembrane region" description="Helical" evidence="1">
    <location>
        <begin position="28"/>
        <end position="49"/>
    </location>
</feature>
<dbReference type="AlphaFoldDB" id="A0AAE3N7L3"/>
<accession>A0AAE3N7L3</accession>
<gene>
    <name evidence="2" type="ORF">PGB34_03280</name>
</gene>
<dbReference type="EMBL" id="JAQIPB010000001">
    <property type="protein sequence ID" value="MDA7415377.1"/>
    <property type="molecule type" value="Genomic_DNA"/>
</dbReference>
<evidence type="ECO:0008006" key="4">
    <source>
        <dbReference type="Google" id="ProtNLM"/>
    </source>
</evidence>
<proteinExistence type="predicted"/>
<keyword evidence="1" id="KW-0812">Transmembrane</keyword>
<evidence type="ECO:0000256" key="1">
    <source>
        <dbReference type="SAM" id="Phobius"/>
    </source>
</evidence>
<protein>
    <recommendedName>
        <fullName evidence="4">DUF2474 domain-containing protein</fullName>
    </recommendedName>
</protein>
<organism evidence="2 3">
    <name type="scientific">Xenophilus arseniciresistens</name>
    <dbReference type="NCBI Taxonomy" id="1283306"/>
    <lineage>
        <taxon>Bacteria</taxon>
        <taxon>Pseudomonadati</taxon>
        <taxon>Pseudomonadota</taxon>
        <taxon>Betaproteobacteria</taxon>
        <taxon>Burkholderiales</taxon>
        <taxon>Comamonadaceae</taxon>
        <taxon>Xenophilus</taxon>
    </lineage>
</organism>
<name>A0AAE3N7L3_9BURK</name>
<dbReference type="RefSeq" id="WP_271426634.1">
    <property type="nucleotide sequence ID" value="NZ_JAQIPB010000001.1"/>
</dbReference>
<keyword evidence="3" id="KW-1185">Reference proteome</keyword>